<proteinExistence type="predicted"/>
<sequence length="284" mass="30948">PDSSLMKYLDTIRDDAWGQFKSLALSYTNWLEDEYKLQDLPDQLPLDLIKKVLNLGDRVNFLHVVGKRIDPGMASFLADQLQPLFNRIQHLGPSGLTGTSVSSTVGNIVNDAAMKALRQFSDHVIHVAGRFVTQQELDKFQQDLGKTSPIAAKGLDILLHGPQNEGRAFGGRVFSSRQGRQRNLDRGYGDYDYGGYGGYGAADDSYGHGGGGGGYHDSGYDTGGYGGGMSYQHGVYLDPYLILGGIGAAALLAFLAYRLIVTTARRKRSIDDLTFMDLSDVPSK</sequence>
<dbReference type="Proteomes" id="UP001497623">
    <property type="component" value="Unassembled WGS sequence"/>
</dbReference>
<keyword evidence="3" id="KW-1185">Reference proteome</keyword>
<feature type="non-terminal residue" evidence="2">
    <location>
        <position position="284"/>
    </location>
</feature>
<keyword evidence="1" id="KW-0812">Transmembrane</keyword>
<gene>
    <name evidence="2" type="ORF">MNOR_LOCUS3360</name>
</gene>
<name>A0AAV2PUM7_MEGNR</name>
<organism evidence="2 3">
    <name type="scientific">Meganyctiphanes norvegica</name>
    <name type="common">Northern krill</name>
    <name type="synonym">Thysanopoda norvegica</name>
    <dbReference type="NCBI Taxonomy" id="48144"/>
    <lineage>
        <taxon>Eukaryota</taxon>
        <taxon>Metazoa</taxon>
        <taxon>Ecdysozoa</taxon>
        <taxon>Arthropoda</taxon>
        <taxon>Crustacea</taxon>
        <taxon>Multicrustacea</taxon>
        <taxon>Malacostraca</taxon>
        <taxon>Eumalacostraca</taxon>
        <taxon>Eucarida</taxon>
        <taxon>Euphausiacea</taxon>
        <taxon>Euphausiidae</taxon>
        <taxon>Meganyctiphanes</taxon>
    </lineage>
</organism>
<comment type="caution">
    <text evidence="2">The sequence shown here is derived from an EMBL/GenBank/DDBJ whole genome shotgun (WGS) entry which is preliminary data.</text>
</comment>
<evidence type="ECO:0000313" key="3">
    <source>
        <dbReference type="Proteomes" id="UP001497623"/>
    </source>
</evidence>
<keyword evidence="1" id="KW-1133">Transmembrane helix</keyword>
<dbReference type="EMBL" id="CAXKWB010001141">
    <property type="protein sequence ID" value="CAL4063460.1"/>
    <property type="molecule type" value="Genomic_DNA"/>
</dbReference>
<reference evidence="2 3" key="1">
    <citation type="submission" date="2024-05" db="EMBL/GenBank/DDBJ databases">
        <authorList>
            <person name="Wallberg A."/>
        </authorList>
    </citation>
    <scope>NUCLEOTIDE SEQUENCE [LARGE SCALE GENOMIC DNA]</scope>
</reference>
<keyword evidence="1" id="KW-0472">Membrane</keyword>
<dbReference type="AlphaFoldDB" id="A0AAV2PUM7"/>
<evidence type="ECO:0000313" key="2">
    <source>
        <dbReference type="EMBL" id="CAL4063460.1"/>
    </source>
</evidence>
<accession>A0AAV2PUM7</accession>
<protein>
    <submittedName>
        <fullName evidence="2">Uncharacterized protein</fullName>
    </submittedName>
</protein>
<feature type="transmembrane region" description="Helical" evidence="1">
    <location>
        <begin position="240"/>
        <end position="260"/>
    </location>
</feature>
<feature type="non-terminal residue" evidence="2">
    <location>
        <position position="1"/>
    </location>
</feature>
<evidence type="ECO:0000256" key="1">
    <source>
        <dbReference type="SAM" id="Phobius"/>
    </source>
</evidence>